<dbReference type="Pfam" id="PF03473">
    <property type="entry name" value="MOSC"/>
    <property type="match status" value="1"/>
</dbReference>
<sequence length="303" mass="34184">MQVYNWPVGPHGLLYDRCWMVVNRNGVCLSQKREPSLCLVQPQVHLSSNKLLLQAPGMDTISVPLKNTSDMRSRYKGCQSKVCGDRVEAVDCGDEAASWFSDFLGQPCRLISQNPNFSRDTKKKSIEGATTPSLSLVNEAQYLMINSASVQLIQELMSSRQENSMGDQQLDTKNITSRFRTNFIIAGVEAFEEDNWSHLVIGNTRFVVTGHCGRCQMVGVDQETGAKTKEPLLSLSTYRTGKVNSQHQRFQALLMHEKMNYPPCYYVFLGDFRRVPDASVIRRDHSSPVCQLHCSARAKRLLK</sequence>
<feature type="domain" description="MOSC" evidence="1">
    <location>
        <begin position="112"/>
        <end position="303"/>
    </location>
</feature>
<comment type="caution">
    <text evidence="2">The sequence shown here is derived from an EMBL/GenBank/DDBJ whole genome shotgun (WGS) entry which is preliminary data.</text>
</comment>
<dbReference type="Proteomes" id="UP000324091">
    <property type="component" value="Chromosome 11"/>
</dbReference>
<dbReference type="PROSITE" id="PS51340">
    <property type="entry name" value="MOSC"/>
    <property type="match status" value="1"/>
</dbReference>
<dbReference type="EMBL" id="RHFK02000003">
    <property type="protein sequence ID" value="TWW78109.1"/>
    <property type="molecule type" value="Genomic_DNA"/>
</dbReference>
<evidence type="ECO:0000313" key="3">
    <source>
        <dbReference type="Proteomes" id="UP000324091"/>
    </source>
</evidence>
<reference evidence="2 3" key="1">
    <citation type="submission" date="2019-04" db="EMBL/GenBank/DDBJ databases">
        <title>Chromosome genome assembly for Takifugu flavidus.</title>
        <authorList>
            <person name="Xiao S."/>
        </authorList>
    </citation>
    <scope>NUCLEOTIDE SEQUENCE [LARGE SCALE GENOMIC DNA]</scope>
    <source>
        <strain evidence="2">HTHZ2018</strain>
        <tissue evidence="2">Muscle</tissue>
    </source>
</reference>
<dbReference type="Pfam" id="PF03476">
    <property type="entry name" value="MOSC_N"/>
    <property type="match status" value="1"/>
</dbReference>
<name>A0A5C6PGK6_9TELE</name>
<dbReference type="GO" id="GO:0030151">
    <property type="term" value="F:molybdenum ion binding"/>
    <property type="evidence" value="ECO:0007669"/>
    <property type="project" value="InterPro"/>
</dbReference>
<dbReference type="PANTHER" id="PTHR14237">
    <property type="entry name" value="MOLYBDOPTERIN COFACTOR SULFURASE MOSC"/>
    <property type="match status" value="1"/>
</dbReference>
<dbReference type="SUPFAM" id="SSF50800">
    <property type="entry name" value="PK beta-barrel domain-like"/>
    <property type="match status" value="1"/>
</dbReference>
<dbReference type="AlphaFoldDB" id="A0A5C6PGK6"/>
<keyword evidence="3" id="KW-1185">Reference proteome</keyword>
<protein>
    <submittedName>
        <fullName evidence="2">Molybdenum cofactor sulfurase</fullName>
    </submittedName>
</protein>
<gene>
    <name evidence="2" type="ORF">D4764_11G0002300</name>
</gene>
<dbReference type="SUPFAM" id="SSF141673">
    <property type="entry name" value="MOSC N-terminal domain-like"/>
    <property type="match status" value="1"/>
</dbReference>
<dbReference type="InterPro" id="IPR011037">
    <property type="entry name" value="Pyrv_Knase-like_insert_dom_sf"/>
</dbReference>
<proteinExistence type="predicted"/>
<dbReference type="InterPro" id="IPR005302">
    <property type="entry name" value="MoCF_Sase_C"/>
</dbReference>
<accession>A0A5C6PGK6</accession>
<dbReference type="GO" id="GO:0030170">
    <property type="term" value="F:pyridoxal phosphate binding"/>
    <property type="evidence" value="ECO:0007669"/>
    <property type="project" value="InterPro"/>
</dbReference>
<dbReference type="PANTHER" id="PTHR14237:SF19">
    <property type="entry name" value="MITOCHONDRIAL AMIDOXIME REDUCING COMPONENT 1"/>
    <property type="match status" value="1"/>
</dbReference>
<dbReference type="InterPro" id="IPR005303">
    <property type="entry name" value="MOCOS_middle"/>
</dbReference>
<evidence type="ECO:0000313" key="2">
    <source>
        <dbReference type="EMBL" id="TWW78109.1"/>
    </source>
</evidence>
<dbReference type="GO" id="GO:0003824">
    <property type="term" value="F:catalytic activity"/>
    <property type="evidence" value="ECO:0007669"/>
    <property type="project" value="InterPro"/>
</dbReference>
<evidence type="ECO:0000259" key="1">
    <source>
        <dbReference type="PROSITE" id="PS51340"/>
    </source>
</evidence>
<organism evidence="2 3">
    <name type="scientific">Takifugu flavidus</name>
    <name type="common">sansaifugu</name>
    <dbReference type="NCBI Taxonomy" id="433684"/>
    <lineage>
        <taxon>Eukaryota</taxon>
        <taxon>Metazoa</taxon>
        <taxon>Chordata</taxon>
        <taxon>Craniata</taxon>
        <taxon>Vertebrata</taxon>
        <taxon>Euteleostomi</taxon>
        <taxon>Actinopterygii</taxon>
        <taxon>Neopterygii</taxon>
        <taxon>Teleostei</taxon>
        <taxon>Neoteleostei</taxon>
        <taxon>Acanthomorphata</taxon>
        <taxon>Eupercaria</taxon>
        <taxon>Tetraodontiformes</taxon>
        <taxon>Tetradontoidea</taxon>
        <taxon>Tetraodontidae</taxon>
        <taxon>Takifugu</taxon>
    </lineage>
</organism>